<reference evidence="3" key="1">
    <citation type="submission" date="2020-04" db="EMBL/GenBank/DDBJ databases">
        <authorList>
            <person name="Chiriac C."/>
            <person name="Salcher M."/>
            <person name="Ghai R."/>
            <person name="Kavagutti S V."/>
        </authorList>
    </citation>
    <scope>NUCLEOTIDE SEQUENCE</scope>
</reference>
<proteinExistence type="predicted"/>
<sequence>MANSSIILSNLDFDTLKNTFKSYLKSQDRFNDYDFDGANINVFLDLLAYNTFQNNFYLNMIGNEMFLDSAQLRDSVVSHAKELNYVPQSFKSAQAKVNITINSTQTSKRSLVIPKGFSFSSRLLNKSYTFTVPENIVISTYSLTNNGATIVFTGEDITLFEGFYVNDSYTYTYDNLQRLLITNKNVDVSSIVVTVIEDTGATVLNYARATSLFDLDSSSRVFFIQGAENDSYEIVFGDGVTGRRPKNNSVIQIEYRVSNGQLPNGCKVFTPDGPIQGETNIEVTTLTPAAGGTVSETVESIKYNAPRHFTSQERAITTEDYETLLKLNFPEINTVTAYGGEDLDPPQFGKVYVSVDLKEVDALPDIKKLEYYRFLKPRSPVSIDPVFVDPEYTYLGVNTKVNYNLNVTALSADDIRTIVGSAILLYAQNNLNNFNRTFRYSKLVQAIDAAQVSIISNETDITVIKVVVPETGKFLTFDVNYNIPLTVEQQIGVRANQFSVYSSFINYKGIKSFIRDDGDGILNVLSAATEAIIDTVGTVNYDTGLLQFSNFKIDAFFGAGVKFYAYPRNKDISTINNVILNIIEEDLAINVVPVRA</sequence>
<feature type="domain" description="Baseplate wedge protein gp6 C-terminal" evidence="2">
    <location>
        <begin position="391"/>
        <end position="464"/>
    </location>
</feature>
<accession>A0A6J5MHI1</accession>
<protein>
    <submittedName>
        <fullName evidence="3">Baseplate wedge subunit</fullName>
    </submittedName>
</protein>
<dbReference type="InterPro" id="IPR054065">
    <property type="entry name" value="Gp6_C-III"/>
</dbReference>
<dbReference type="Gene3D" id="3.30.300.200">
    <property type="match status" value="1"/>
</dbReference>
<evidence type="ECO:0000259" key="2">
    <source>
        <dbReference type="Pfam" id="PF21871"/>
    </source>
</evidence>
<organism evidence="3">
    <name type="scientific">uncultured Caudovirales phage</name>
    <dbReference type="NCBI Taxonomy" id="2100421"/>
    <lineage>
        <taxon>Viruses</taxon>
        <taxon>Duplodnaviria</taxon>
        <taxon>Heunggongvirae</taxon>
        <taxon>Uroviricota</taxon>
        <taxon>Caudoviricetes</taxon>
        <taxon>Peduoviridae</taxon>
        <taxon>Maltschvirus</taxon>
        <taxon>Maltschvirus maltsch</taxon>
    </lineage>
</organism>
<evidence type="ECO:0000313" key="3">
    <source>
        <dbReference type="EMBL" id="CAB4143159.1"/>
    </source>
</evidence>
<dbReference type="InterPro" id="IPR049026">
    <property type="entry name" value="Gp6-like_N"/>
</dbReference>
<name>A0A6J5MHI1_9CAUD</name>
<gene>
    <name evidence="3" type="ORF">UFOVP447_87</name>
</gene>
<evidence type="ECO:0000259" key="1">
    <source>
        <dbReference type="Pfam" id="PF21379"/>
    </source>
</evidence>
<dbReference type="Pfam" id="PF21871">
    <property type="entry name" value="Gp6_C-III"/>
    <property type="match status" value="1"/>
</dbReference>
<dbReference type="EMBL" id="LR796423">
    <property type="protein sequence ID" value="CAB4143159.1"/>
    <property type="molecule type" value="Genomic_DNA"/>
</dbReference>
<dbReference type="Pfam" id="PF21379">
    <property type="entry name" value="Gp6-like_1st"/>
    <property type="match status" value="1"/>
</dbReference>
<feature type="domain" description="Baseplate wedge protein gp6-like N-terminal helical" evidence="1">
    <location>
        <begin position="13"/>
        <end position="85"/>
    </location>
</feature>